<dbReference type="Proteomes" id="UP000288215">
    <property type="component" value="Unassembled WGS sequence"/>
</dbReference>
<dbReference type="InterPro" id="IPR056461">
    <property type="entry name" value="DUF1512_C"/>
</dbReference>
<evidence type="ECO:0000313" key="5">
    <source>
        <dbReference type="Proteomes" id="UP000288215"/>
    </source>
</evidence>
<feature type="domain" description="DUF1512" evidence="2">
    <location>
        <begin position="5"/>
        <end position="181"/>
    </location>
</feature>
<feature type="transmembrane region" description="Helical" evidence="1">
    <location>
        <begin position="6"/>
        <end position="22"/>
    </location>
</feature>
<proteinExistence type="predicted"/>
<dbReference type="AlphaFoldDB" id="A0A3S3S7Q3"/>
<keyword evidence="1" id="KW-0812">Transmembrane</keyword>
<accession>A0A3S3S7Q3</accession>
<dbReference type="EMBL" id="RXGA01000003">
    <property type="protein sequence ID" value="RWX73375.1"/>
    <property type="molecule type" value="Genomic_DNA"/>
</dbReference>
<dbReference type="InterPro" id="IPR056460">
    <property type="entry name" value="DUF1512_N"/>
</dbReference>
<evidence type="ECO:0000259" key="3">
    <source>
        <dbReference type="Pfam" id="PF23542"/>
    </source>
</evidence>
<dbReference type="Pfam" id="PF07431">
    <property type="entry name" value="DUF1512"/>
    <property type="match status" value="1"/>
</dbReference>
<sequence length="360" mass="39600">MTSVLLNIVWMVLFFAVIITFNQRLQLYSYQRNVEKAVVRLEELATKSKEDAINSIKSFAPEGIDLRGDISGFLEFFTIEPVSLDPFGVLKRLEHLLDIRRSRSVEFVSRIAPKATKTEKENIEVILEAATAVNYIYKVVRHFLLLGKKTKSLMIFVQLDMQLPMIMKQAEAYYAAQTTFTAGKPIGDGLGPLVASKLIFGSPQKRIAEDIIYSEVDIEKRKVIVLKAEGPGGVVGKPGEAVKELVEGLEGKVSRIIMIDAASKLEGENTGEVVEGVGAAIGDPGPEKYKIEEVAVKYKIPIDAIVCKMGLEEALTTIKKEVVEASDVIVERVKKMISERTKEGDIVIVAGIGNTMGVGQ</sequence>
<keyword evidence="1" id="KW-1133">Transmembrane helix</keyword>
<evidence type="ECO:0000256" key="1">
    <source>
        <dbReference type="SAM" id="Phobius"/>
    </source>
</evidence>
<organism evidence="4 5">
    <name type="scientific">Methanosuratincola subterraneus</name>
    <dbReference type="NCBI Taxonomy" id="2593994"/>
    <lineage>
        <taxon>Archaea</taxon>
        <taxon>Thermoproteota</taxon>
        <taxon>Methanosuratincolia</taxon>
        <taxon>Candidatus Methanomethylicales</taxon>
        <taxon>Candidatus Methanomethylicaceae</taxon>
        <taxon>Candidatus Methanosuratincola (ex Vanwonterghem et al. 2016)</taxon>
    </lineage>
</organism>
<keyword evidence="1" id="KW-0472">Membrane</keyword>
<evidence type="ECO:0000313" key="4">
    <source>
        <dbReference type="EMBL" id="RWX73375.1"/>
    </source>
</evidence>
<evidence type="ECO:0000259" key="2">
    <source>
        <dbReference type="Pfam" id="PF07431"/>
    </source>
</evidence>
<comment type="caution">
    <text evidence="4">The sequence shown here is derived from an EMBL/GenBank/DDBJ whole genome shotgun (WGS) entry which is preliminary data.</text>
</comment>
<protein>
    <submittedName>
        <fullName evidence="4">DUF1512 domain-containing protein</fullName>
    </submittedName>
</protein>
<dbReference type="PIRSF" id="PIRSF016495">
    <property type="entry name" value="UCP016495"/>
    <property type="match status" value="1"/>
</dbReference>
<dbReference type="Pfam" id="PF23542">
    <property type="entry name" value="DUF1512_C"/>
    <property type="match status" value="1"/>
</dbReference>
<dbReference type="InterPro" id="IPR009995">
    <property type="entry name" value="DUF1512"/>
</dbReference>
<feature type="domain" description="DUF1512" evidence="3">
    <location>
        <begin position="186"/>
        <end position="358"/>
    </location>
</feature>
<gene>
    <name evidence="4" type="ORF">Metus_1349</name>
</gene>
<name>A0A3S3S7Q3_METS7</name>
<reference evidence="4 5" key="1">
    <citation type="submission" date="2018-12" db="EMBL/GenBank/DDBJ databases">
        <title>The complete genome of the methanogenic archaea of the candidate phylum Verstraetearchaeota, obtained from the metagenome of underground thermal water.</title>
        <authorList>
            <person name="Kadnikov V.V."/>
            <person name="Mardanov A.V."/>
            <person name="Beletsky A.V."/>
            <person name="Karnachuk O.V."/>
            <person name="Ravin N.V."/>
        </authorList>
    </citation>
    <scope>NUCLEOTIDE SEQUENCE [LARGE SCALE GENOMIC DNA]</scope>
    <source>
        <strain evidence="4">Ch88</strain>
    </source>
</reference>